<dbReference type="Proteomes" id="UP001157006">
    <property type="component" value="Chromosome 1S"/>
</dbReference>
<proteinExistence type="predicted"/>
<dbReference type="EMBL" id="OX451735">
    <property type="protein sequence ID" value="CAI8595124.1"/>
    <property type="molecule type" value="Genomic_DNA"/>
</dbReference>
<sequence length="205" mass="23411">MDNARIKVRTSSAAVLNDSFRVLIGDEKFCIKFSEDSHGPLRIILNQKKSPFMAYASSSESKDRWLKQLDGNNLDETREFSSNDLVASRILLAEDGTTNVNLSCSLVEKDDTEFRGSDPRFIEDKAFVPCTFDEALGVSKEISTHRLSELMQILDYHIPVVSDTDKAQFETGIKLFDEEWDCNEGPINSSRYFRSYFKLLLRVLF</sequence>
<accession>A0AAV0ZA98</accession>
<evidence type="ECO:0000313" key="2">
    <source>
        <dbReference type="Proteomes" id="UP001157006"/>
    </source>
</evidence>
<evidence type="ECO:0000313" key="1">
    <source>
        <dbReference type="EMBL" id="CAI8595124.1"/>
    </source>
</evidence>
<reference evidence="1 2" key="1">
    <citation type="submission" date="2023-01" db="EMBL/GenBank/DDBJ databases">
        <authorList>
            <person name="Kreplak J."/>
        </authorList>
    </citation>
    <scope>NUCLEOTIDE SEQUENCE [LARGE SCALE GENOMIC DNA]</scope>
</reference>
<evidence type="ECO:0008006" key="3">
    <source>
        <dbReference type="Google" id="ProtNLM"/>
    </source>
</evidence>
<name>A0AAV0ZA98_VICFA</name>
<gene>
    <name evidence="1" type="ORF">VFH_I175640</name>
</gene>
<dbReference type="AlphaFoldDB" id="A0AAV0ZA98"/>
<protein>
    <recommendedName>
        <fullName evidence="3">PH domain-containing protein</fullName>
    </recommendedName>
</protein>
<keyword evidence="2" id="KW-1185">Reference proteome</keyword>
<organism evidence="1 2">
    <name type="scientific">Vicia faba</name>
    <name type="common">Broad bean</name>
    <name type="synonym">Faba vulgaris</name>
    <dbReference type="NCBI Taxonomy" id="3906"/>
    <lineage>
        <taxon>Eukaryota</taxon>
        <taxon>Viridiplantae</taxon>
        <taxon>Streptophyta</taxon>
        <taxon>Embryophyta</taxon>
        <taxon>Tracheophyta</taxon>
        <taxon>Spermatophyta</taxon>
        <taxon>Magnoliopsida</taxon>
        <taxon>eudicotyledons</taxon>
        <taxon>Gunneridae</taxon>
        <taxon>Pentapetalae</taxon>
        <taxon>rosids</taxon>
        <taxon>fabids</taxon>
        <taxon>Fabales</taxon>
        <taxon>Fabaceae</taxon>
        <taxon>Papilionoideae</taxon>
        <taxon>50 kb inversion clade</taxon>
        <taxon>NPAAA clade</taxon>
        <taxon>Hologalegina</taxon>
        <taxon>IRL clade</taxon>
        <taxon>Fabeae</taxon>
        <taxon>Vicia</taxon>
    </lineage>
</organism>